<evidence type="ECO:0008006" key="3">
    <source>
        <dbReference type="Google" id="ProtNLM"/>
    </source>
</evidence>
<keyword evidence="2" id="KW-1185">Reference proteome</keyword>
<comment type="caution">
    <text evidence="1">The sequence shown here is derived from an EMBL/GenBank/DDBJ whole genome shotgun (WGS) entry which is preliminary data.</text>
</comment>
<evidence type="ECO:0000313" key="2">
    <source>
        <dbReference type="Proteomes" id="UP000272400"/>
    </source>
</evidence>
<dbReference type="SUPFAM" id="SSF48371">
    <property type="entry name" value="ARM repeat"/>
    <property type="match status" value="1"/>
</dbReference>
<dbReference type="EMBL" id="RJKE01000001">
    <property type="protein sequence ID" value="ROO86671.1"/>
    <property type="molecule type" value="Genomic_DNA"/>
</dbReference>
<evidence type="ECO:0000313" key="1">
    <source>
        <dbReference type="EMBL" id="ROO86671.1"/>
    </source>
</evidence>
<gene>
    <name evidence="1" type="ORF">EDD29_4248</name>
</gene>
<name>A0A3N1CZG5_9ACTN</name>
<proteinExistence type="predicted"/>
<reference evidence="1 2" key="1">
    <citation type="submission" date="2018-11" db="EMBL/GenBank/DDBJ databases">
        <title>Sequencing the genomes of 1000 actinobacteria strains.</title>
        <authorList>
            <person name="Klenk H.-P."/>
        </authorList>
    </citation>
    <scope>NUCLEOTIDE SEQUENCE [LARGE SCALE GENOMIC DNA]</scope>
    <source>
        <strain evidence="1 2">DSM 44254</strain>
    </source>
</reference>
<dbReference type="InterPro" id="IPR011989">
    <property type="entry name" value="ARM-like"/>
</dbReference>
<dbReference type="AlphaFoldDB" id="A0A3N1CZG5"/>
<organism evidence="1 2">
    <name type="scientific">Actinocorallia herbida</name>
    <dbReference type="NCBI Taxonomy" id="58109"/>
    <lineage>
        <taxon>Bacteria</taxon>
        <taxon>Bacillati</taxon>
        <taxon>Actinomycetota</taxon>
        <taxon>Actinomycetes</taxon>
        <taxon>Streptosporangiales</taxon>
        <taxon>Thermomonosporaceae</taxon>
        <taxon>Actinocorallia</taxon>
    </lineage>
</organism>
<accession>A0A3N1CZG5</accession>
<dbReference type="Proteomes" id="UP000272400">
    <property type="component" value="Unassembled WGS sequence"/>
</dbReference>
<dbReference type="InterPro" id="IPR016024">
    <property type="entry name" value="ARM-type_fold"/>
</dbReference>
<dbReference type="RefSeq" id="WP_123666050.1">
    <property type="nucleotide sequence ID" value="NZ_RJKE01000001.1"/>
</dbReference>
<sequence>MLDAEAAPAAESLAGHLETDTSPHVGVVLAEVLARLGRAEHAVPFLTDTLDHHPNAGVRLQELNALTHLGSAARPALPAITSAAFSSDEYLRNAGRHLLLVLNDVYRPGFPAYFPF</sequence>
<dbReference type="Gene3D" id="1.25.10.10">
    <property type="entry name" value="Leucine-rich Repeat Variant"/>
    <property type="match status" value="1"/>
</dbReference>
<protein>
    <recommendedName>
        <fullName evidence="3">Tetratricopeptide repeat protein</fullName>
    </recommendedName>
</protein>